<feature type="domain" description="Exosome complex component N-terminal" evidence="5">
    <location>
        <begin position="9"/>
        <end position="46"/>
    </location>
</feature>
<dbReference type="EMBL" id="JAHLQT010011632">
    <property type="protein sequence ID" value="KAG7171915.1"/>
    <property type="molecule type" value="Genomic_DNA"/>
</dbReference>
<name>A0A8J5T242_HOMAM</name>
<dbReference type="GO" id="GO:0000176">
    <property type="term" value="C:nuclear exosome (RNase complex)"/>
    <property type="evidence" value="ECO:0007669"/>
    <property type="project" value="TreeGrafter"/>
</dbReference>
<accession>A0A8J5T242</accession>
<dbReference type="InterPro" id="IPR019495">
    <property type="entry name" value="EXOSC1_C"/>
</dbReference>
<dbReference type="Proteomes" id="UP000747542">
    <property type="component" value="Unassembled WGS sequence"/>
</dbReference>
<proteinExistence type="predicted"/>
<evidence type="ECO:0000313" key="6">
    <source>
        <dbReference type="EMBL" id="KAG7171915.1"/>
    </source>
</evidence>
<dbReference type="Pfam" id="PF10447">
    <property type="entry name" value="EXOSC1"/>
    <property type="match status" value="1"/>
</dbReference>
<gene>
    <name evidence="6" type="primary">Exosc1-L</name>
    <name evidence="6" type="ORF">Hamer_G000856</name>
</gene>
<dbReference type="GO" id="GO:0006396">
    <property type="term" value="P:RNA processing"/>
    <property type="evidence" value="ECO:0007669"/>
    <property type="project" value="InterPro"/>
</dbReference>
<keyword evidence="2" id="KW-0963">Cytoplasm</keyword>
<comment type="caution">
    <text evidence="6">The sequence shown here is derived from an EMBL/GenBank/DDBJ whole genome shotgun (WGS) entry which is preliminary data.</text>
</comment>
<dbReference type="OrthoDB" id="440760at2759"/>
<dbReference type="PANTHER" id="PTHR12686">
    <property type="entry name" value="3'-5' EXORIBONUCLEASE CSL4-RELATED"/>
    <property type="match status" value="1"/>
</dbReference>
<organism evidence="6 7">
    <name type="scientific">Homarus americanus</name>
    <name type="common">American lobster</name>
    <dbReference type="NCBI Taxonomy" id="6706"/>
    <lineage>
        <taxon>Eukaryota</taxon>
        <taxon>Metazoa</taxon>
        <taxon>Ecdysozoa</taxon>
        <taxon>Arthropoda</taxon>
        <taxon>Crustacea</taxon>
        <taxon>Multicrustacea</taxon>
        <taxon>Malacostraca</taxon>
        <taxon>Eumalacostraca</taxon>
        <taxon>Eucarida</taxon>
        <taxon>Decapoda</taxon>
        <taxon>Pleocyemata</taxon>
        <taxon>Astacidea</taxon>
        <taxon>Nephropoidea</taxon>
        <taxon>Nephropidae</taxon>
        <taxon>Homarus</taxon>
    </lineage>
</organism>
<comment type="subcellular location">
    <subcellularLocation>
        <location evidence="1">Nucleus</location>
        <location evidence="1">Nucleolus</location>
    </subcellularLocation>
</comment>
<dbReference type="Pfam" id="PF14382">
    <property type="entry name" value="ECR1_N"/>
    <property type="match status" value="1"/>
</dbReference>
<evidence type="ECO:0000256" key="1">
    <source>
        <dbReference type="ARBA" id="ARBA00004604"/>
    </source>
</evidence>
<dbReference type="GO" id="GO:0005737">
    <property type="term" value="C:cytoplasm"/>
    <property type="evidence" value="ECO:0007669"/>
    <property type="project" value="TreeGrafter"/>
</dbReference>
<dbReference type="InterPro" id="IPR025721">
    <property type="entry name" value="Exosome_cplx_N_dom"/>
</dbReference>
<dbReference type="GO" id="GO:0003723">
    <property type="term" value="F:RNA binding"/>
    <property type="evidence" value="ECO:0007669"/>
    <property type="project" value="InterPro"/>
</dbReference>
<evidence type="ECO:0000256" key="2">
    <source>
        <dbReference type="ARBA" id="ARBA00022490"/>
    </source>
</evidence>
<evidence type="ECO:0000313" key="7">
    <source>
        <dbReference type="Proteomes" id="UP000747542"/>
    </source>
</evidence>
<reference evidence="6" key="1">
    <citation type="journal article" date="2021" name="Sci. Adv.">
        <title>The American lobster genome reveals insights on longevity, neural, and immune adaptations.</title>
        <authorList>
            <person name="Polinski J.M."/>
            <person name="Zimin A.V."/>
            <person name="Clark K.F."/>
            <person name="Kohn A.B."/>
            <person name="Sadowski N."/>
            <person name="Timp W."/>
            <person name="Ptitsyn A."/>
            <person name="Khanna P."/>
            <person name="Romanova D.Y."/>
            <person name="Williams P."/>
            <person name="Greenwood S.J."/>
            <person name="Moroz L.L."/>
            <person name="Walt D.R."/>
            <person name="Bodnar A.G."/>
        </authorList>
    </citation>
    <scope>NUCLEOTIDE SEQUENCE</scope>
    <source>
        <strain evidence="6">GMGI-L3</strain>
    </source>
</reference>
<evidence type="ECO:0000259" key="5">
    <source>
        <dbReference type="Pfam" id="PF14382"/>
    </source>
</evidence>
<keyword evidence="3" id="KW-0271">Exosome</keyword>
<dbReference type="GO" id="GO:0005730">
    <property type="term" value="C:nucleolus"/>
    <property type="evidence" value="ECO:0007669"/>
    <property type="project" value="UniProtKB-SubCell"/>
</dbReference>
<dbReference type="AlphaFoldDB" id="A0A8J5T242"/>
<dbReference type="InterPro" id="IPR039771">
    <property type="entry name" value="Csl4"/>
</dbReference>
<evidence type="ECO:0000256" key="3">
    <source>
        <dbReference type="ARBA" id="ARBA00022835"/>
    </source>
</evidence>
<keyword evidence="7" id="KW-1185">Reference proteome</keyword>
<evidence type="ECO:0000259" key="4">
    <source>
        <dbReference type="Pfam" id="PF10447"/>
    </source>
</evidence>
<protein>
    <submittedName>
        <fullName evidence="6">Exosome complex component CSL4-like</fullName>
    </submittedName>
</protein>
<dbReference type="FunFam" id="2.40.50.140:FF:000198">
    <property type="entry name" value="Exosome complex component CSL4"/>
    <property type="match status" value="1"/>
</dbReference>
<sequence length="195" mass="21031">MKSGNGHILCSPGQRICGASSCLIAGEGTYTFNKYIYASLAGHVTVIPRGEVQVVKVTLGREGTVMPEAGSVVTCRVLSVNPNLTTVSIICVGPNKLHSPVSGTVRKQNVRDHQVDTVEMYNCFRPDDIILAVVLSLGDLRNYELSTAGTELGVVTAYCEEGHPLVPASWTTMKCKCRTERRKVAKVMPPKSSHT</sequence>
<dbReference type="PANTHER" id="PTHR12686:SF8">
    <property type="entry name" value="EXOSOME COMPLEX COMPONENT CSL4"/>
    <property type="match status" value="1"/>
</dbReference>
<feature type="domain" description="Exosome complex component CSL4 C-terminal" evidence="4">
    <location>
        <begin position="98"/>
        <end position="137"/>
    </location>
</feature>